<dbReference type="InterPro" id="IPR049704">
    <property type="entry name" value="Aminotrans_3_PPA_site"/>
</dbReference>
<dbReference type="InterPro" id="IPR005814">
    <property type="entry name" value="Aminotrans_3"/>
</dbReference>
<feature type="binding site" evidence="5">
    <location>
        <position position="121"/>
    </location>
    <ligand>
        <name>pyridoxal 5'-phosphate</name>
        <dbReference type="ChEBI" id="CHEBI:597326"/>
    </ligand>
</feature>
<sequence length="384" mass="41842">MTYLFPNYSRKPIEFIKGEKNHLFDKNGKKYLDFTSGIGVMNLGYDHPLINQALQKQAAEIWHTPNLYENSLQEEAAKLLAGEQDYLAYFCNSGAEANEAAIKLARKATGRSKIITFEQSFHGRTFGAMSATGQAAIHRGFYPLLPEFVYVPFNSMEMLKRELDQHTAAVMLELIQGEGGVIPAEEEWIKELAEICEKNGSLLIVDEVQTGIGRTGTFYASEAYGIEPDIITLAKGLGNGFPVGAMLGKGKYADVFQAGSHGSTFGGNKLGMAVAGKVVELVRNPEFLAEADKKGTAAIESLKNKLADNSVVVDVRGKGLMIGIQLTDSQLVGEALEQLEQKGIMVLKAGTTVLRLLPPLTITETELSEGIEIICQVLEELAYV</sequence>
<feature type="binding site" evidence="6">
    <location>
        <position position="277"/>
    </location>
    <ligand>
        <name>ATP</name>
        <dbReference type="ChEBI" id="CHEBI:30616"/>
    </ligand>
</feature>
<keyword evidence="5" id="KW-0963">Cytoplasm</keyword>
<gene>
    <name evidence="5" type="primary">argD</name>
    <name evidence="7" type="ORF">I6N96_04095</name>
</gene>
<dbReference type="EC" id="2.6.1.11" evidence="5"/>
<feature type="binding site" evidence="5">
    <location>
        <position position="264"/>
    </location>
    <ligand>
        <name>pyridoxal 5'-phosphate</name>
        <dbReference type="ChEBI" id="CHEBI:597326"/>
    </ligand>
</feature>
<feature type="binding site" evidence="5">
    <location>
        <begin position="94"/>
        <end position="95"/>
    </location>
    <ligand>
        <name>pyridoxal 5'-phosphate</name>
        <dbReference type="ChEBI" id="CHEBI:597326"/>
    </ligand>
</feature>
<organism evidence="7 8">
    <name type="scientific">Enterococcus larvae</name>
    <dbReference type="NCBI Taxonomy" id="2794352"/>
    <lineage>
        <taxon>Bacteria</taxon>
        <taxon>Bacillati</taxon>
        <taxon>Bacillota</taxon>
        <taxon>Bacilli</taxon>
        <taxon>Lactobacillales</taxon>
        <taxon>Enterococcaceae</taxon>
        <taxon>Enterococcus</taxon>
    </lineage>
</organism>
<comment type="pathway">
    <text evidence="5">Amino-acid biosynthesis; L-arginine biosynthesis; N(2)-acetyl-L-ornithine from L-glutamate: step 4/4.</text>
</comment>
<feature type="binding site" evidence="5">
    <location>
        <begin position="206"/>
        <end position="209"/>
    </location>
    <ligand>
        <name>pyridoxal 5'-phosphate</name>
        <dbReference type="ChEBI" id="CHEBI:597326"/>
    </ligand>
</feature>
<dbReference type="NCBIfam" id="NF002325">
    <property type="entry name" value="PRK01278.1"/>
    <property type="match status" value="1"/>
</dbReference>
<dbReference type="PROSITE" id="PS00107">
    <property type="entry name" value="PROTEIN_KINASE_ATP"/>
    <property type="match status" value="1"/>
</dbReference>
<dbReference type="Gene3D" id="3.40.640.10">
    <property type="entry name" value="Type I PLP-dependent aspartate aminotransferase-like (Major domain)"/>
    <property type="match status" value="1"/>
</dbReference>
<comment type="catalytic activity">
    <reaction evidence="5">
        <text>N(2)-acetyl-L-ornithine + 2-oxoglutarate = N-acetyl-L-glutamate 5-semialdehyde + L-glutamate</text>
        <dbReference type="Rhea" id="RHEA:18049"/>
        <dbReference type="ChEBI" id="CHEBI:16810"/>
        <dbReference type="ChEBI" id="CHEBI:29123"/>
        <dbReference type="ChEBI" id="CHEBI:29985"/>
        <dbReference type="ChEBI" id="CHEBI:57805"/>
        <dbReference type="EC" id="2.6.1.11"/>
    </reaction>
</comment>
<feature type="modified residue" description="N6-(pyridoxal phosphate)lysine" evidence="5">
    <location>
        <position position="235"/>
    </location>
</feature>
<evidence type="ECO:0000256" key="1">
    <source>
        <dbReference type="ARBA" id="ARBA00022576"/>
    </source>
</evidence>
<comment type="caution">
    <text evidence="7">The sequence shown here is derived from an EMBL/GenBank/DDBJ whole genome shotgun (WGS) entry which is preliminary data.</text>
</comment>
<dbReference type="RefSeq" id="WP_209556247.1">
    <property type="nucleotide sequence ID" value="NZ_JAEDXU010000002.1"/>
</dbReference>
<name>A0ABS4CHE7_9ENTE</name>
<keyword evidence="8" id="KW-1185">Reference proteome</keyword>
<protein>
    <recommendedName>
        <fullName evidence="5">Acetylornithine aminotransferase</fullName>
        <shortName evidence="5">ACOAT</shortName>
        <ecNumber evidence="5">2.6.1.11</ecNumber>
    </recommendedName>
</protein>
<feature type="binding site" evidence="5">
    <location>
        <position position="124"/>
    </location>
    <ligand>
        <name>N(2)-acetyl-L-ornithine</name>
        <dbReference type="ChEBI" id="CHEBI:57805"/>
    </ligand>
</feature>
<dbReference type="InterPro" id="IPR004636">
    <property type="entry name" value="AcOrn/SuccOrn_fam"/>
</dbReference>
<comment type="miscellaneous">
    <text evidence="5">May also have succinyldiaminopimelate aminotransferase activity, thus carrying out the corresponding step in lysine biosynthesis.</text>
</comment>
<dbReference type="CDD" id="cd00610">
    <property type="entry name" value="OAT_like"/>
    <property type="match status" value="1"/>
</dbReference>
<dbReference type="GO" id="GO:0003992">
    <property type="term" value="F:N2-acetyl-L-ornithine:2-oxoglutarate 5-aminotransferase activity"/>
    <property type="evidence" value="ECO:0007669"/>
    <property type="project" value="UniProtKB-EC"/>
</dbReference>
<keyword evidence="5" id="KW-0055">Arginine biosynthesis</keyword>
<accession>A0ABS4CHE7</accession>
<dbReference type="InterPro" id="IPR050103">
    <property type="entry name" value="Class-III_PLP-dep_AT"/>
</dbReference>
<keyword evidence="2 5" id="KW-0028">Amino-acid biosynthesis</keyword>
<dbReference type="PANTHER" id="PTHR11986:SF79">
    <property type="entry name" value="ACETYLORNITHINE AMINOTRANSFERASE, MITOCHONDRIAL"/>
    <property type="match status" value="1"/>
</dbReference>
<evidence type="ECO:0000256" key="6">
    <source>
        <dbReference type="PROSITE-ProRule" id="PRU10141"/>
    </source>
</evidence>
<evidence type="ECO:0000256" key="3">
    <source>
        <dbReference type="ARBA" id="ARBA00022679"/>
    </source>
</evidence>
<feature type="binding site" evidence="5">
    <location>
        <position position="263"/>
    </location>
    <ligand>
        <name>N(2)-acetyl-L-ornithine</name>
        <dbReference type="ChEBI" id="CHEBI:57805"/>
    </ligand>
</feature>
<evidence type="ECO:0000313" key="8">
    <source>
        <dbReference type="Proteomes" id="UP000673375"/>
    </source>
</evidence>
<keyword evidence="6" id="KW-0547">Nucleotide-binding</keyword>
<dbReference type="PANTHER" id="PTHR11986">
    <property type="entry name" value="AMINOTRANSFERASE CLASS III"/>
    <property type="match status" value="1"/>
</dbReference>
<keyword evidence="4 5" id="KW-0663">Pyridoxal phosphate</keyword>
<dbReference type="InterPro" id="IPR015421">
    <property type="entry name" value="PyrdxlP-dep_Trfase_major"/>
</dbReference>
<comment type="subcellular location">
    <subcellularLocation>
        <location evidence="5">Cytoplasm</location>
    </subcellularLocation>
</comment>
<evidence type="ECO:0000313" key="7">
    <source>
        <dbReference type="EMBL" id="MBP1045445.1"/>
    </source>
</evidence>
<dbReference type="InterPro" id="IPR015424">
    <property type="entry name" value="PyrdxlP-dep_Trfase"/>
</dbReference>
<proteinExistence type="inferred from homology"/>
<evidence type="ECO:0000256" key="2">
    <source>
        <dbReference type="ARBA" id="ARBA00022605"/>
    </source>
</evidence>
<comment type="subunit">
    <text evidence="5">Homodimer.</text>
</comment>
<dbReference type="EMBL" id="JAEDXU010000002">
    <property type="protein sequence ID" value="MBP1045445.1"/>
    <property type="molecule type" value="Genomic_DNA"/>
</dbReference>
<dbReference type="NCBIfam" id="TIGR00707">
    <property type="entry name" value="argD"/>
    <property type="match status" value="1"/>
</dbReference>
<dbReference type="Pfam" id="PF00202">
    <property type="entry name" value="Aminotran_3"/>
    <property type="match status" value="1"/>
</dbReference>
<dbReference type="NCBIfam" id="NF002797">
    <property type="entry name" value="PRK02936.1"/>
    <property type="match status" value="1"/>
</dbReference>
<keyword evidence="6" id="KW-0067">ATP-binding</keyword>
<dbReference type="PROSITE" id="PS00600">
    <property type="entry name" value="AA_TRANSFER_CLASS_3"/>
    <property type="match status" value="1"/>
</dbReference>
<dbReference type="HAMAP" id="MF_01107">
    <property type="entry name" value="ArgD_aminotrans_3"/>
    <property type="match status" value="1"/>
</dbReference>
<keyword evidence="1 5" id="KW-0032">Aminotransferase</keyword>
<evidence type="ECO:0000256" key="4">
    <source>
        <dbReference type="ARBA" id="ARBA00022898"/>
    </source>
</evidence>
<dbReference type="PIRSF" id="PIRSF000521">
    <property type="entry name" value="Transaminase_4ab_Lys_Orn"/>
    <property type="match status" value="1"/>
</dbReference>
<comment type="cofactor">
    <cofactor evidence="5">
        <name>pyridoxal 5'-phosphate</name>
        <dbReference type="ChEBI" id="CHEBI:597326"/>
    </cofactor>
    <text evidence="5">Binds 1 pyridoxal phosphate per subunit.</text>
</comment>
<dbReference type="InterPro" id="IPR017441">
    <property type="entry name" value="Protein_kinase_ATP_BS"/>
</dbReference>
<comment type="similarity">
    <text evidence="5">Belongs to the class-III pyridoxal-phosphate-dependent aminotransferase family. ArgD subfamily.</text>
</comment>
<evidence type="ECO:0000256" key="5">
    <source>
        <dbReference type="HAMAP-Rule" id="MF_01107"/>
    </source>
</evidence>
<keyword evidence="3 5" id="KW-0808">Transferase</keyword>
<dbReference type="InterPro" id="IPR015422">
    <property type="entry name" value="PyrdxlP-dep_Trfase_small"/>
</dbReference>
<reference evidence="7 8" key="1">
    <citation type="submission" date="2020-12" db="EMBL/GenBank/DDBJ databases">
        <title>Vagococcus allomyrinae sp. nov. and Enterococcus lavae sp. nov., isolated from the larvae of Allomyrina dichotoma.</title>
        <authorList>
            <person name="Lee S.D."/>
        </authorList>
    </citation>
    <scope>NUCLEOTIDE SEQUENCE [LARGE SCALE GENOMIC DNA]</scope>
    <source>
        <strain evidence="7 8">BWM-S5</strain>
    </source>
</reference>
<dbReference type="Proteomes" id="UP000673375">
    <property type="component" value="Unassembled WGS sequence"/>
</dbReference>
<dbReference type="SUPFAM" id="SSF53383">
    <property type="entry name" value="PLP-dependent transferases"/>
    <property type="match status" value="1"/>
</dbReference>
<dbReference type="Gene3D" id="3.90.1150.10">
    <property type="entry name" value="Aspartate Aminotransferase, domain 1"/>
    <property type="match status" value="1"/>
</dbReference>